<accession>A0A512BDQ3</accession>
<protein>
    <submittedName>
        <fullName evidence="1">Uncharacterized protein</fullName>
    </submittedName>
</protein>
<evidence type="ECO:0000313" key="1">
    <source>
        <dbReference type="EMBL" id="GEO10092.1"/>
    </source>
</evidence>
<name>A0A512BDQ3_9BACT</name>
<evidence type="ECO:0000313" key="2">
    <source>
        <dbReference type="Proteomes" id="UP000321513"/>
    </source>
</evidence>
<sequence>MIYYKSFSGKKLCFKISNEMFALDEKLGNFYLAIRKEYGAGKVDNSA</sequence>
<comment type="caution">
    <text evidence="1">The sequence shown here is derived from an EMBL/GenBank/DDBJ whole genome shotgun (WGS) entry which is preliminary data.</text>
</comment>
<dbReference type="EMBL" id="BJYT01000009">
    <property type="protein sequence ID" value="GEO10092.1"/>
    <property type="molecule type" value="Genomic_DNA"/>
</dbReference>
<dbReference type="AlphaFoldDB" id="A0A512BDQ3"/>
<gene>
    <name evidence="1" type="ORF">SAE01_25880</name>
</gene>
<proteinExistence type="predicted"/>
<organism evidence="1 2">
    <name type="scientific">Segetibacter aerophilus</name>
    <dbReference type="NCBI Taxonomy" id="670293"/>
    <lineage>
        <taxon>Bacteria</taxon>
        <taxon>Pseudomonadati</taxon>
        <taxon>Bacteroidota</taxon>
        <taxon>Chitinophagia</taxon>
        <taxon>Chitinophagales</taxon>
        <taxon>Chitinophagaceae</taxon>
        <taxon>Segetibacter</taxon>
    </lineage>
</organism>
<reference evidence="1 2" key="1">
    <citation type="submission" date="2019-07" db="EMBL/GenBank/DDBJ databases">
        <title>Whole genome shotgun sequence of Segetibacter aerophilus NBRC 106135.</title>
        <authorList>
            <person name="Hosoyama A."/>
            <person name="Uohara A."/>
            <person name="Ohji S."/>
            <person name="Ichikawa N."/>
        </authorList>
    </citation>
    <scope>NUCLEOTIDE SEQUENCE [LARGE SCALE GENOMIC DNA]</scope>
    <source>
        <strain evidence="1 2">NBRC 106135</strain>
    </source>
</reference>
<keyword evidence="2" id="KW-1185">Reference proteome</keyword>
<dbReference type="Proteomes" id="UP000321513">
    <property type="component" value="Unassembled WGS sequence"/>
</dbReference>